<dbReference type="Pfam" id="PF00004">
    <property type="entry name" value="AAA"/>
    <property type="match status" value="1"/>
</dbReference>
<reference evidence="10 11" key="1">
    <citation type="submission" date="2020-06" db="EMBL/GenBank/DDBJ databases">
        <title>High-quality draft genome of sulfate reducer Desulfobacter latus type strain AcrS2 isolated from marine sediment.</title>
        <authorList>
            <person name="Hoppe M."/>
            <person name="Larsen C.K."/>
            <person name="Marshall I.P.G."/>
            <person name="Schramm A."/>
            <person name="Marietou A.G."/>
        </authorList>
    </citation>
    <scope>NUCLEOTIDE SEQUENCE [LARGE SCALE GENOMIC DNA]</scope>
    <source>
        <strain evidence="10 11">AcRS2</strain>
    </source>
</reference>
<protein>
    <recommendedName>
        <fullName evidence="6">ATP-dependent protease ATPase subunit HslU</fullName>
    </recommendedName>
    <alternativeName>
        <fullName evidence="6">Unfoldase HslU</fullName>
    </alternativeName>
</protein>
<evidence type="ECO:0000256" key="2">
    <source>
        <dbReference type="ARBA" id="ARBA00022490"/>
    </source>
</evidence>
<evidence type="ECO:0000256" key="1">
    <source>
        <dbReference type="ARBA" id="ARBA00009771"/>
    </source>
</evidence>
<dbReference type="CDD" id="cd19498">
    <property type="entry name" value="RecA-like_HslU"/>
    <property type="match status" value="1"/>
</dbReference>
<dbReference type="Pfam" id="PF07724">
    <property type="entry name" value="AAA_2"/>
    <property type="match status" value="1"/>
</dbReference>
<comment type="function">
    <text evidence="6">ATPase subunit of a proteasome-like degradation complex; this subunit has chaperone activity. The binding of ATP and its subsequent hydrolysis by HslU are essential for unfolding of protein substrates subsequently hydrolyzed by HslV. HslU recognizes the N-terminal part of its protein substrates and unfolds these before they are guided to HslV for hydrolysis.</text>
</comment>
<dbReference type="InterPro" id="IPR019489">
    <property type="entry name" value="Clp_ATPase_C"/>
</dbReference>
<dbReference type="FunFam" id="3.40.50.300:FF:000213">
    <property type="entry name" value="ATP-dependent protease ATPase subunit HslU"/>
    <property type="match status" value="1"/>
</dbReference>
<dbReference type="GO" id="GO:0008233">
    <property type="term" value="F:peptidase activity"/>
    <property type="evidence" value="ECO:0007669"/>
    <property type="project" value="UniProtKB-KW"/>
</dbReference>
<evidence type="ECO:0000313" key="10">
    <source>
        <dbReference type="EMBL" id="NWH04621.1"/>
    </source>
</evidence>
<dbReference type="AlphaFoldDB" id="A0A850T0L8"/>
<dbReference type="PANTHER" id="PTHR48102:SF3">
    <property type="entry name" value="ATP-DEPENDENT PROTEASE ATPASE SUBUNIT HSLU"/>
    <property type="match status" value="1"/>
</dbReference>
<keyword evidence="10" id="KW-0645">Protease</keyword>
<comment type="caution">
    <text evidence="10">The sequence shown here is derived from an EMBL/GenBank/DDBJ whole genome shotgun (WGS) entry which is preliminary data.</text>
</comment>
<feature type="domain" description="AAA+ ATPase" evidence="8">
    <location>
        <begin position="49"/>
        <end position="342"/>
    </location>
</feature>
<dbReference type="InterPro" id="IPR004491">
    <property type="entry name" value="HslU"/>
</dbReference>
<evidence type="ECO:0000259" key="8">
    <source>
        <dbReference type="SMART" id="SM00382"/>
    </source>
</evidence>
<evidence type="ECO:0000256" key="3">
    <source>
        <dbReference type="ARBA" id="ARBA00022741"/>
    </source>
</evidence>
<dbReference type="Gene3D" id="3.40.50.300">
    <property type="entry name" value="P-loop containing nucleotide triphosphate hydrolases"/>
    <property type="match status" value="1"/>
</dbReference>
<dbReference type="NCBIfam" id="TIGR00390">
    <property type="entry name" value="hslU"/>
    <property type="match status" value="1"/>
</dbReference>
<dbReference type="GO" id="GO:0005524">
    <property type="term" value="F:ATP binding"/>
    <property type="evidence" value="ECO:0007669"/>
    <property type="project" value="UniProtKB-UniRule"/>
</dbReference>
<dbReference type="InterPro" id="IPR003593">
    <property type="entry name" value="AAA+_ATPase"/>
</dbReference>
<evidence type="ECO:0000313" key="11">
    <source>
        <dbReference type="Proteomes" id="UP000553343"/>
    </source>
</evidence>
<dbReference type="RefSeq" id="WP_178366072.1">
    <property type="nucleotide sequence ID" value="NZ_JACADJ010000014.1"/>
</dbReference>
<keyword evidence="2 6" id="KW-0963">Cytoplasm</keyword>
<keyword evidence="11" id="KW-1185">Reference proteome</keyword>
<dbReference type="GO" id="GO:0036402">
    <property type="term" value="F:proteasome-activating activity"/>
    <property type="evidence" value="ECO:0007669"/>
    <property type="project" value="UniProtKB-UniRule"/>
</dbReference>
<dbReference type="NCBIfam" id="NF003544">
    <property type="entry name" value="PRK05201.1"/>
    <property type="match status" value="1"/>
</dbReference>
<evidence type="ECO:0000256" key="5">
    <source>
        <dbReference type="ARBA" id="ARBA00023186"/>
    </source>
</evidence>
<keyword evidence="3 6" id="KW-0547">Nucleotide-binding</keyword>
<dbReference type="Gene3D" id="1.10.8.10">
    <property type="entry name" value="DNA helicase RuvA subunit, C-terminal domain"/>
    <property type="match status" value="2"/>
</dbReference>
<proteinExistence type="inferred from homology"/>
<feature type="binding site" evidence="6">
    <location>
        <position position="266"/>
    </location>
    <ligand>
        <name>ATP</name>
        <dbReference type="ChEBI" id="CHEBI:30616"/>
    </ligand>
</feature>
<dbReference type="Proteomes" id="UP000553343">
    <property type="component" value="Unassembled WGS sequence"/>
</dbReference>
<feature type="binding site" evidence="6">
    <location>
        <position position="18"/>
    </location>
    <ligand>
        <name>ATP</name>
        <dbReference type="ChEBI" id="CHEBI:30616"/>
    </ligand>
</feature>
<feature type="region of interest" description="Disordered" evidence="7">
    <location>
        <begin position="143"/>
        <end position="170"/>
    </location>
</feature>
<dbReference type="HAMAP" id="MF_00249">
    <property type="entry name" value="HslU"/>
    <property type="match status" value="1"/>
</dbReference>
<dbReference type="InterPro" id="IPR027417">
    <property type="entry name" value="P-loop_NTPase"/>
</dbReference>
<evidence type="ECO:0000256" key="7">
    <source>
        <dbReference type="SAM" id="MobiDB-lite"/>
    </source>
</evidence>
<comment type="subunit">
    <text evidence="6">A double ring-shaped homohexamer of HslV is capped on each side by a ring-shaped HslU homohexamer. The assembly of the HslU/HslV complex is dependent on binding of ATP.</text>
</comment>
<dbReference type="SMART" id="SM01086">
    <property type="entry name" value="ClpB_D2-small"/>
    <property type="match status" value="1"/>
</dbReference>
<comment type="subcellular location">
    <subcellularLocation>
        <location evidence="6">Cytoplasm</location>
    </subcellularLocation>
</comment>
<dbReference type="PANTHER" id="PTHR48102">
    <property type="entry name" value="ATP-DEPENDENT CLP PROTEASE ATP-BINDING SUBUNIT CLPX-LIKE, MITOCHONDRIAL-RELATED"/>
    <property type="match status" value="1"/>
</dbReference>
<feature type="binding site" evidence="6">
    <location>
        <position position="331"/>
    </location>
    <ligand>
        <name>ATP</name>
        <dbReference type="ChEBI" id="CHEBI:30616"/>
    </ligand>
</feature>
<evidence type="ECO:0000256" key="4">
    <source>
        <dbReference type="ARBA" id="ARBA00022840"/>
    </source>
</evidence>
<keyword evidence="10" id="KW-0378">Hydrolase</keyword>
<dbReference type="InterPro" id="IPR003959">
    <property type="entry name" value="ATPase_AAA_core"/>
</dbReference>
<sequence length="453" mass="50439">MKDLKPHQIVTELDKYIIGQNDAKKSVAVALRNRWRRRQLEPDLQEEIAPKNIILIGPTGVGKTEIARRLANLTDSPFYKVEASKFTEVGYVGRDVESMIRDLVELTVNMLKGRQQEAVREKAVKIARERVLDILLPSPKSSPAFGDITDDASQTSDDKPAEHTRQKLGKMLDDGKLDDRKIDIDVQDKNIPMVEIFSNAGMEEMGINMKDMLGNLMPKNTKSRNVKVKEALALIAQEEAAHLVDMEAVKTDAVTLVEQSGIIFIDEIDKIAGKEKSHGPEVSKEGVQRDLLPIVEGSSVPTKHGTVKTDHILFIASGAFHVSKPSDLIPELQGRFPIRVELSSLGASEFARILTEPKNALVLQYIALLRTEGVQLSFTQGAVDKIAQIAVEVNASMENIGARRLHTLMERLLEEILFNAPDVEETNISIDSDFVERQLADIARNQDLSRYIL</sequence>
<feature type="domain" description="Clp ATPase C-terminal" evidence="9">
    <location>
        <begin position="345"/>
        <end position="441"/>
    </location>
</feature>
<gene>
    <name evidence="6 10" type="primary">hslU</name>
    <name evidence="10" type="ORF">HXW94_06415</name>
</gene>
<keyword evidence="4 6" id="KW-0067">ATP-binding</keyword>
<keyword evidence="5 6" id="KW-0143">Chaperone</keyword>
<comment type="similarity">
    <text evidence="1 6">Belongs to the ClpX chaperone family. HslU subfamily.</text>
</comment>
<evidence type="ECO:0000259" key="9">
    <source>
        <dbReference type="SMART" id="SM01086"/>
    </source>
</evidence>
<feature type="compositionally biased region" description="Basic and acidic residues" evidence="7">
    <location>
        <begin position="156"/>
        <end position="170"/>
    </location>
</feature>
<evidence type="ECO:0000256" key="6">
    <source>
        <dbReference type="HAMAP-Rule" id="MF_00249"/>
    </source>
</evidence>
<accession>A0A850T0L8</accession>
<feature type="binding site" evidence="6">
    <location>
        <begin position="60"/>
        <end position="65"/>
    </location>
    <ligand>
        <name>ATP</name>
        <dbReference type="ChEBI" id="CHEBI:30616"/>
    </ligand>
</feature>
<organism evidence="10 11">
    <name type="scientific">Desulfobacter latus</name>
    <dbReference type="NCBI Taxonomy" id="2292"/>
    <lineage>
        <taxon>Bacteria</taxon>
        <taxon>Pseudomonadati</taxon>
        <taxon>Thermodesulfobacteriota</taxon>
        <taxon>Desulfobacteria</taxon>
        <taxon>Desulfobacterales</taxon>
        <taxon>Desulfobacteraceae</taxon>
        <taxon>Desulfobacter</taxon>
    </lineage>
</organism>
<feature type="binding site" evidence="6">
    <location>
        <position position="403"/>
    </location>
    <ligand>
        <name>ATP</name>
        <dbReference type="ChEBI" id="CHEBI:30616"/>
    </ligand>
</feature>
<dbReference type="GO" id="GO:0043335">
    <property type="term" value="P:protein unfolding"/>
    <property type="evidence" value="ECO:0007669"/>
    <property type="project" value="UniProtKB-UniRule"/>
</dbReference>
<dbReference type="SMART" id="SM00382">
    <property type="entry name" value="AAA"/>
    <property type="match status" value="1"/>
</dbReference>
<name>A0A850T0L8_9BACT</name>
<dbReference type="GO" id="GO:0009376">
    <property type="term" value="C:HslUV protease complex"/>
    <property type="evidence" value="ECO:0007669"/>
    <property type="project" value="UniProtKB-UniRule"/>
</dbReference>
<dbReference type="SUPFAM" id="SSF52540">
    <property type="entry name" value="P-loop containing nucleoside triphosphate hydrolases"/>
    <property type="match status" value="1"/>
</dbReference>
<dbReference type="InterPro" id="IPR050052">
    <property type="entry name" value="ATP-dep_Clp_protease_ClpX"/>
</dbReference>
<dbReference type="EMBL" id="JACADJ010000014">
    <property type="protein sequence ID" value="NWH04621.1"/>
    <property type="molecule type" value="Genomic_DNA"/>
</dbReference>
<dbReference type="GO" id="GO:0016887">
    <property type="term" value="F:ATP hydrolysis activity"/>
    <property type="evidence" value="ECO:0007669"/>
    <property type="project" value="InterPro"/>
</dbReference>
<dbReference type="Gene3D" id="1.10.8.60">
    <property type="match status" value="1"/>
</dbReference>